<protein>
    <submittedName>
        <fullName evidence="3 5">Solute carrier family 43 member 3</fullName>
    </submittedName>
</protein>
<feature type="transmembrane region" description="Helical" evidence="2">
    <location>
        <begin position="311"/>
        <end position="334"/>
    </location>
</feature>
<feature type="transmembrane region" description="Helical" evidence="2">
    <location>
        <begin position="390"/>
        <end position="409"/>
    </location>
</feature>
<dbReference type="STRING" id="144197.ENSSPAP00000021395"/>
<dbReference type="Gene3D" id="1.20.1250.20">
    <property type="entry name" value="MFS general substrate transporter like domains"/>
    <property type="match status" value="1"/>
</dbReference>
<keyword evidence="4" id="KW-1185">Reference proteome</keyword>
<proteinExistence type="predicted"/>
<evidence type="ECO:0000313" key="7">
    <source>
        <dbReference type="RefSeq" id="XP_008281862.1"/>
    </source>
</evidence>
<feature type="transmembrane region" description="Helical" evidence="2">
    <location>
        <begin position="355"/>
        <end position="378"/>
    </location>
</feature>
<dbReference type="InterPro" id="IPR036259">
    <property type="entry name" value="MFS_trans_sf"/>
</dbReference>
<feature type="transmembrane region" description="Helical" evidence="2">
    <location>
        <begin position="12"/>
        <end position="39"/>
    </location>
</feature>
<feature type="transmembrane region" description="Helical" evidence="2">
    <location>
        <begin position="71"/>
        <end position="93"/>
    </location>
</feature>
<dbReference type="AlphaFoldDB" id="A0A3B5AKL5"/>
<feature type="transmembrane region" description="Helical" evidence="2">
    <location>
        <begin position="272"/>
        <end position="291"/>
    </location>
</feature>
<dbReference type="PANTHER" id="PTHR20765">
    <property type="entry name" value="SOLUTE CARRIER FAMILY 43 MEMBER 3-RELATED"/>
    <property type="match status" value="1"/>
</dbReference>
<name>A0A3B5AKL5_9TELE</name>
<dbReference type="GeneID" id="103358610"/>
<evidence type="ECO:0000313" key="4">
    <source>
        <dbReference type="Proteomes" id="UP000694891"/>
    </source>
</evidence>
<keyword evidence="2" id="KW-1133">Transmembrane helix</keyword>
<keyword evidence="2" id="KW-0472">Membrane</keyword>
<feature type="transmembrane region" description="Helical" evidence="2">
    <location>
        <begin position="416"/>
        <end position="441"/>
    </location>
</feature>
<evidence type="ECO:0000256" key="1">
    <source>
        <dbReference type="ARBA" id="ARBA00004141"/>
    </source>
</evidence>
<dbReference type="CDD" id="cd06174">
    <property type="entry name" value="MFS"/>
    <property type="match status" value="1"/>
</dbReference>
<organism evidence="3">
    <name type="scientific">Stegastes partitus</name>
    <name type="common">bicolor damselfish</name>
    <dbReference type="NCBI Taxonomy" id="144197"/>
    <lineage>
        <taxon>Eukaryota</taxon>
        <taxon>Metazoa</taxon>
        <taxon>Chordata</taxon>
        <taxon>Craniata</taxon>
        <taxon>Vertebrata</taxon>
        <taxon>Euteleostomi</taxon>
        <taxon>Actinopterygii</taxon>
        <taxon>Neopterygii</taxon>
        <taxon>Teleostei</taxon>
        <taxon>Neoteleostei</taxon>
        <taxon>Acanthomorphata</taxon>
        <taxon>Ovalentaria</taxon>
        <taxon>Pomacentridae</taxon>
        <taxon>Stegastes</taxon>
    </lineage>
</organism>
<keyword evidence="2" id="KW-0812">Transmembrane</keyword>
<dbReference type="InterPro" id="IPR027197">
    <property type="entry name" value="SLC43A3"/>
</dbReference>
<dbReference type="GO" id="GO:0022857">
    <property type="term" value="F:transmembrane transporter activity"/>
    <property type="evidence" value="ECO:0007669"/>
    <property type="project" value="InterPro"/>
</dbReference>
<feature type="transmembrane region" description="Helical" evidence="2">
    <location>
        <begin position="100"/>
        <end position="120"/>
    </location>
</feature>
<dbReference type="RefSeq" id="XP_008281862.1">
    <property type="nucleotide sequence ID" value="XM_008283640.1"/>
</dbReference>
<dbReference type="Proteomes" id="UP000694891">
    <property type="component" value="Unplaced"/>
</dbReference>
<dbReference type="OrthoDB" id="330047at2759"/>
<dbReference type="CTD" id="556206"/>
<sequence>MPALEKSLVARRCLTFATGLVECLCFAGAVFGWASLVFVLKEEGYFSSLCVNATGVNSTQVLDCSRQDEQFSLIFTIASFMNNFLTLPNGFLFDRFGTTVARLFGICLYTIGTLMVAFSTSVLPNLLFPALSLLAVGGILFLMTNMQVGNLFGSHRSTIITLYNGAFDSSSALFLVIKLLHESGISLRASFLFLSACSGIHLLRTFFLLPRKFIPYPLPDRYTYGITCSKSETLSSEVAANGNSQMTEETPLNKNVPVKQEKSFRECLLSRFFMWHLLWLSVMQLRHYLFIGTLNPMLQRLTAGESSLVSQYTNAFAITQLCGVLCAPWNGLIMDRHKGKPRPAGETEQESDLRASVLSLFLTALQCVLFSVCASTPYLPLQYLTFILQVLNRSFLYGGNAAFISVAFPSCHFGKLYGLVMALSAVFSLLQYPCFALVKGALDGDPLYVNVGLTVLSLLAFIHPLSVYLHCRRVSSQRATSKAISASS</sequence>
<reference evidence="3" key="1">
    <citation type="submission" date="2023-09" db="UniProtKB">
        <authorList>
            <consortium name="Ensembl"/>
        </authorList>
    </citation>
    <scope>IDENTIFICATION</scope>
</reference>
<evidence type="ECO:0000313" key="5">
    <source>
        <dbReference type="RefSeq" id="XP_008281860.1"/>
    </source>
</evidence>
<comment type="subcellular location">
    <subcellularLocation>
        <location evidence="1">Membrane</location>
        <topology evidence="1">Multi-pass membrane protein</topology>
    </subcellularLocation>
</comment>
<dbReference type="Pfam" id="PF07690">
    <property type="entry name" value="MFS_1"/>
    <property type="match status" value="1"/>
</dbReference>
<reference evidence="5 6" key="2">
    <citation type="submission" date="2025-04" db="UniProtKB">
        <authorList>
            <consortium name="RefSeq"/>
        </authorList>
    </citation>
    <scope>IDENTIFICATION</scope>
</reference>
<dbReference type="PANTHER" id="PTHR20765:SF1">
    <property type="entry name" value="EQUILIBRATIVE NUCLEOBASE TRANSPORTER 1"/>
    <property type="match status" value="1"/>
</dbReference>
<dbReference type="RefSeq" id="XP_008281861.1">
    <property type="nucleotide sequence ID" value="XM_008283639.1"/>
</dbReference>
<evidence type="ECO:0000313" key="6">
    <source>
        <dbReference type="RefSeq" id="XP_008281861.1"/>
    </source>
</evidence>
<evidence type="ECO:0000313" key="3">
    <source>
        <dbReference type="Ensembl" id="ENSSPAP00000021395.1"/>
    </source>
</evidence>
<dbReference type="RefSeq" id="XP_008281860.1">
    <property type="nucleotide sequence ID" value="XM_008283638.1"/>
</dbReference>
<dbReference type="GeneTree" id="ENSGT00940000153576"/>
<dbReference type="SUPFAM" id="SSF103473">
    <property type="entry name" value="MFS general substrate transporter"/>
    <property type="match status" value="1"/>
</dbReference>
<dbReference type="InterPro" id="IPR011701">
    <property type="entry name" value="MFS"/>
</dbReference>
<accession>A0A3B5AKL5</accession>
<dbReference type="Ensembl" id="ENSSPAT00000021724.1">
    <property type="protein sequence ID" value="ENSSPAP00000021395.1"/>
    <property type="gene ID" value="ENSSPAG00000016133.1"/>
</dbReference>
<dbReference type="GO" id="GO:0016020">
    <property type="term" value="C:membrane"/>
    <property type="evidence" value="ECO:0007669"/>
    <property type="project" value="UniProtKB-SubCell"/>
</dbReference>
<feature type="transmembrane region" description="Helical" evidence="2">
    <location>
        <begin position="447"/>
        <end position="469"/>
    </location>
</feature>
<gene>
    <name evidence="5 6 7" type="primary">slc43a3</name>
</gene>
<evidence type="ECO:0000256" key="2">
    <source>
        <dbReference type="SAM" id="Phobius"/>
    </source>
</evidence>
<feature type="transmembrane region" description="Helical" evidence="2">
    <location>
        <begin position="126"/>
        <end position="146"/>
    </location>
</feature>